<comment type="caution">
    <text evidence="1">The sequence shown here is derived from an EMBL/GenBank/DDBJ whole genome shotgun (WGS) entry which is preliminary data.</text>
</comment>
<proteinExistence type="predicted"/>
<dbReference type="InterPro" id="IPR002903">
    <property type="entry name" value="RsmH"/>
</dbReference>
<evidence type="ECO:0000313" key="1">
    <source>
        <dbReference type="EMBL" id="CAH3157372.1"/>
    </source>
</evidence>
<protein>
    <submittedName>
        <fullName evidence="1">Uncharacterized protein</fullName>
    </submittedName>
</protein>
<dbReference type="Gene3D" id="1.10.150.170">
    <property type="entry name" value="Putative methyltransferase TM0872, insert domain"/>
    <property type="match status" value="1"/>
</dbReference>
<dbReference type="SUPFAM" id="SSF81799">
    <property type="entry name" value="Putative methyltransferase TM0872, insert domain"/>
    <property type="match status" value="1"/>
</dbReference>
<keyword evidence="2" id="KW-1185">Reference proteome</keyword>
<dbReference type="Pfam" id="PF01795">
    <property type="entry name" value="Methyltransf_5"/>
    <property type="match status" value="1"/>
</dbReference>
<accession>A0ABN8Q533</accession>
<reference evidence="1 2" key="1">
    <citation type="submission" date="2022-05" db="EMBL/GenBank/DDBJ databases">
        <authorList>
            <consortium name="Genoscope - CEA"/>
            <person name="William W."/>
        </authorList>
    </citation>
    <scope>NUCLEOTIDE SEQUENCE [LARGE SCALE GENOMIC DNA]</scope>
</reference>
<dbReference type="InterPro" id="IPR023397">
    <property type="entry name" value="SAM-dep_MeTrfase_MraW_recog"/>
</dbReference>
<gene>
    <name evidence="1" type="ORF">PLOB_00002220</name>
</gene>
<sequence length="86" mass="9817">MSTNRANSVRISRAIVRARDRIPIVSTRHLAAFVTAAVRNVRTDRFSCQLHNAAETFQTLRNTRKRRVERTLKQHINVSALHGALL</sequence>
<dbReference type="Proteomes" id="UP001159405">
    <property type="component" value="Unassembled WGS sequence"/>
</dbReference>
<organism evidence="1 2">
    <name type="scientific">Porites lobata</name>
    <dbReference type="NCBI Taxonomy" id="104759"/>
    <lineage>
        <taxon>Eukaryota</taxon>
        <taxon>Metazoa</taxon>
        <taxon>Cnidaria</taxon>
        <taxon>Anthozoa</taxon>
        <taxon>Hexacorallia</taxon>
        <taxon>Scleractinia</taxon>
        <taxon>Fungiina</taxon>
        <taxon>Poritidae</taxon>
        <taxon>Porites</taxon>
    </lineage>
</organism>
<evidence type="ECO:0000313" key="2">
    <source>
        <dbReference type="Proteomes" id="UP001159405"/>
    </source>
</evidence>
<name>A0ABN8Q533_9CNID</name>
<dbReference type="EMBL" id="CALNXK010000107">
    <property type="protein sequence ID" value="CAH3157372.1"/>
    <property type="molecule type" value="Genomic_DNA"/>
</dbReference>